<dbReference type="EMBL" id="JAWDJW010002329">
    <property type="protein sequence ID" value="KAK3077967.1"/>
    <property type="molecule type" value="Genomic_DNA"/>
</dbReference>
<organism evidence="1 2">
    <name type="scientific">Coniosporium uncinatum</name>
    <dbReference type="NCBI Taxonomy" id="93489"/>
    <lineage>
        <taxon>Eukaryota</taxon>
        <taxon>Fungi</taxon>
        <taxon>Dikarya</taxon>
        <taxon>Ascomycota</taxon>
        <taxon>Pezizomycotina</taxon>
        <taxon>Dothideomycetes</taxon>
        <taxon>Dothideomycetes incertae sedis</taxon>
        <taxon>Coniosporium</taxon>
    </lineage>
</organism>
<accession>A0ACC3DN08</accession>
<comment type="caution">
    <text evidence="1">The sequence shown here is derived from an EMBL/GenBank/DDBJ whole genome shotgun (WGS) entry which is preliminary data.</text>
</comment>
<evidence type="ECO:0000313" key="2">
    <source>
        <dbReference type="Proteomes" id="UP001186974"/>
    </source>
</evidence>
<sequence>MCYTRKEDELKIWIPRRAKSKQTYGGMLDNTVAGGTATGEVFFESLVREAAEEASLPEDLVRKKAKSVGTVSYFYVRDERAGGETGLLQPEVQWVYDMELPEDVKPEPSDDEVEQFYLWSVEEVQDALKRGEFKPNCAMVMLDFFVRHGILTAENEPKYSEIPSSPSNFYDLPLLSSRYKMADSQLYNDNFVISSINAQKYDRVTRIFGNSSDNSTQMSLDVNSELYPINTGENINMVLATTLNLDGRRDDERGWRDPALSQDQTLADMYDYVCHGKVYRFEEGEGENIKVFISFGGLLLFIEGPYKKLAPLRIDYVYLLLKR</sequence>
<evidence type="ECO:0000313" key="1">
    <source>
        <dbReference type="EMBL" id="KAK3077967.1"/>
    </source>
</evidence>
<protein>
    <submittedName>
        <fullName evidence="1">Uncharacterized protein</fullName>
    </submittedName>
</protein>
<reference evidence="1" key="1">
    <citation type="submission" date="2024-09" db="EMBL/GenBank/DDBJ databases">
        <title>Black Yeasts Isolated from many extreme environments.</title>
        <authorList>
            <person name="Coleine C."/>
            <person name="Stajich J.E."/>
            <person name="Selbmann L."/>
        </authorList>
    </citation>
    <scope>NUCLEOTIDE SEQUENCE</scope>
    <source>
        <strain evidence="1">CCFEE 5737</strain>
    </source>
</reference>
<gene>
    <name evidence="1" type="ORF">LTS18_008791</name>
</gene>
<keyword evidence="2" id="KW-1185">Reference proteome</keyword>
<dbReference type="Proteomes" id="UP001186974">
    <property type="component" value="Unassembled WGS sequence"/>
</dbReference>
<name>A0ACC3DN08_9PEZI</name>
<proteinExistence type="predicted"/>